<dbReference type="Proteomes" id="UP000598996">
    <property type="component" value="Unassembled WGS sequence"/>
</dbReference>
<evidence type="ECO:0000313" key="5">
    <source>
        <dbReference type="EMBL" id="MBL7253141.1"/>
    </source>
</evidence>
<dbReference type="EMBL" id="JAENHO010000001">
    <property type="protein sequence ID" value="MBL7253141.1"/>
    <property type="molecule type" value="Genomic_DNA"/>
</dbReference>
<comment type="caution">
    <text evidence="5">The sequence shown here is derived from an EMBL/GenBank/DDBJ whole genome shotgun (WGS) entry which is preliminary data.</text>
</comment>
<sequence>MSEIVIVSGHPRSGSRTTELAAEVGRRFAAREGRGAPVVVDVAELGAHVFRADDRVTRRALTTIQEASVLIVASPTLQGSYSGLLKVLFEHFPPNALAGVLAIPVVTAGFQEQADITEAFLARLLRELGADVIDFGLTAIGPELSDLTAVADQYAAAIAA</sequence>
<evidence type="ECO:0000256" key="3">
    <source>
        <dbReference type="ARBA" id="ARBA00023002"/>
    </source>
</evidence>
<dbReference type="Gene3D" id="3.40.50.360">
    <property type="match status" value="1"/>
</dbReference>
<dbReference type="PANTHER" id="PTHR43408:SF2">
    <property type="entry name" value="FMN REDUCTASE (NADPH)"/>
    <property type="match status" value="1"/>
</dbReference>
<organism evidence="5 6">
    <name type="scientific">Paractinoplanes lichenicola</name>
    <dbReference type="NCBI Taxonomy" id="2802976"/>
    <lineage>
        <taxon>Bacteria</taxon>
        <taxon>Bacillati</taxon>
        <taxon>Actinomycetota</taxon>
        <taxon>Actinomycetes</taxon>
        <taxon>Micromonosporales</taxon>
        <taxon>Micromonosporaceae</taxon>
        <taxon>Paractinoplanes</taxon>
    </lineage>
</organism>
<evidence type="ECO:0000256" key="1">
    <source>
        <dbReference type="ARBA" id="ARBA00022630"/>
    </source>
</evidence>
<dbReference type="InterPro" id="IPR051814">
    <property type="entry name" value="NAD(P)H-dep_FMN_reductase"/>
</dbReference>
<evidence type="ECO:0000256" key="2">
    <source>
        <dbReference type="ARBA" id="ARBA00022643"/>
    </source>
</evidence>
<dbReference type="Pfam" id="PF03358">
    <property type="entry name" value="FMN_red"/>
    <property type="match status" value="1"/>
</dbReference>
<dbReference type="RefSeq" id="WP_202989474.1">
    <property type="nucleotide sequence ID" value="NZ_JAENHO010000001.1"/>
</dbReference>
<dbReference type="PANTHER" id="PTHR43408">
    <property type="entry name" value="FMN REDUCTASE (NADPH)"/>
    <property type="match status" value="1"/>
</dbReference>
<keyword evidence="1" id="KW-0285">Flavoprotein</keyword>
<evidence type="ECO:0000259" key="4">
    <source>
        <dbReference type="Pfam" id="PF03358"/>
    </source>
</evidence>
<dbReference type="InterPro" id="IPR029039">
    <property type="entry name" value="Flavoprotein-like_sf"/>
</dbReference>
<accession>A0ABS1VI57</accession>
<proteinExistence type="predicted"/>
<dbReference type="InterPro" id="IPR005025">
    <property type="entry name" value="FMN_Rdtase-like_dom"/>
</dbReference>
<reference evidence="5 6" key="1">
    <citation type="submission" date="2021-01" db="EMBL/GenBank/DDBJ databases">
        <title>Actinoplanes sp. nov. LDG1-01 isolated from lichen.</title>
        <authorList>
            <person name="Saeng-In P."/>
            <person name="Phongsopitanun W."/>
            <person name="Kanchanasin P."/>
            <person name="Yuki M."/>
            <person name="Kudo T."/>
            <person name="Ohkuma M."/>
            <person name="Tanasupawat S."/>
        </authorList>
    </citation>
    <scope>NUCLEOTIDE SEQUENCE [LARGE SCALE GENOMIC DNA]</scope>
    <source>
        <strain evidence="5 6">LDG1-01</strain>
    </source>
</reference>
<keyword evidence="3" id="KW-0560">Oxidoreductase</keyword>
<evidence type="ECO:0000313" key="6">
    <source>
        <dbReference type="Proteomes" id="UP000598996"/>
    </source>
</evidence>
<feature type="domain" description="NADPH-dependent FMN reductase-like" evidence="4">
    <location>
        <begin position="4"/>
        <end position="133"/>
    </location>
</feature>
<keyword evidence="2" id="KW-0288">FMN</keyword>
<name>A0ABS1VI57_9ACTN</name>
<protein>
    <submittedName>
        <fullName evidence="5">NAD(P)H-dependent oxidoreductase</fullName>
    </submittedName>
</protein>
<gene>
    <name evidence="5" type="ORF">JKJ07_02335</name>
</gene>
<keyword evidence="6" id="KW-1185">Reference proteome</keyword>
<dbReference type="SUPFAM" id="SSF52218">
    <property type="entry name" value="Flavoproteins"/>
    <property type="match status" value="1"/>
</dbReference>